<comment type="caution">
    <text evidence="3">The sequence shown here is derived from an EMBL/GenBank/DDBJ whole genome shotgun (WGS) entry which is preliminary data.</text>
</comment>
<dbReference type="Gene3D" id="1.10.3970.10">
    <property type="entry name" value="BSD domain"/>
    <property type="match status" value="1"/>
</dbReference>
<dbReference type="SUPFAM" id="SSF140383">
    <property type="entry name" value="BSD domain-like"/>
    <property type="match status" value="1"/>
</dbReference>
<reference evidence="3 4" key="1">
    <citation type="journal article" date="2018" name="Mol. Plant">
        <title>The genome of Artemisia annua provides insight into the evolution of Asteraceae family and artemisinin biosynthesis.</title>
        <authorList>
            <person name="Shen Q."/>
            <person name="Zhang L."/>
            <person name="Liao Z."/>
            <person name="Wang S."/>
            <person name="Yan T."/>
            <person name="Shi P."/>
            <person name="Liu M."/>
            <person name="Fu X."/>
            <person name="Pan Q."/>
            <person name="Wang Y."/>
            <person name="Lv Z."/>
            <person name="Lu X."/>
            <person name="Zhang F."/>
            <person name="Jiang W."/>
            <person name="Ma Y."/>
            <person name="Chen M."/>
            <person name="Hao X."/>
            <person name="Li L."/>
            <person name="Tang Y."/>
            <person name="Lv G."/>
            <person name="Zhou Y."/>
            <person name="Sun X."/>
            <person name="Brodelius P.E."/>
            <person name="Rose J.K.C."/>
            <person name="Tang K."/>
        </authorList>
    </citation>
    <scope>NUCLEOTIDE SEQUENCE [LARGE SCALE GENOMIC DNA]</scope>
    <source>
        <strain evidence="4">cv. Huhao1</strain>
        <tissue evidence="3">Leaf</tissue>
    </source>
</reference>
<dbReference type="EMBL" id="PKPP01005672">
    <property type="protein sequence ID" value="PWA59254.1"/>
    <property type="molecule type" value="Genomic_DNA"/>
</dbReference>
<evidence type="ECO:0000313" key="4">
    <source>
        <dbReference type="Proteomes" id="UP000245207"/>
    </source>
</evidence>
<dbReference type="GO" id="GO:0005737">
    <property type="term" value="C:cytoplasm"/>
    <property type="evidence" value="ECO:0007669"/>
    <property type="project" value="TreeGrafter"/>
</dbReference>
<dbReference type="OrthoDB" id="73788at2759"/>
<dbReference type="InterPro" id="IPR051494">
    <property type="entry name" value="BSD_domain-containing"/>
</dbReference>
<dbReference type="Proteomes" id="UP000245207">
    <property type="component" value="Unassembled WGS sequence"/>
</dbReference>
<accession>A0A2U1MDC3</accession>
<dbReference type="Pfam" id="PF03909">
    <property type="entry name" value="BSD"/>
    <property type="match status" value="1"/>
</dbReference>
<dbReference type="PANTHER" id="PTHR16019:SF5">
    <property type="entry name" value="BSD DOMAIN-CONTAINING PROTEIN 1"/>
    <property type="match status" value="1"/>
</dbReference>
<keyword evidence="4" id="KW-1185">Reference proteome</keyword>
<evidence type="ECO:0000313" key="3">
    <source>
        <dbReference type="EMBL" id="PWA59254.1"/>
    </source>
</evidence>
<dbReference type="PROSITE" id="PS50858">
    <property type="entry name" value="BSD"/>
    <property type="match status" value="1"/>
</dbReference>
<proteinExistence type="predicted"/>
<feature type="region of interest" description="Disordered" evidence="1">
    <location>
        <begin position="1"/>
        <end position="39"/>
    </location>
</feature>
<feature type="domain" description="BSD" evidence="2">
    <location>
        <begin position="119"/>
        <end position="173"/>
    </location>
</feature>
<sequence length="332" mass="38156">MDFFRSILSDDPEPESDPNQTQQTDDVIPPESDTGGAWSFGDLVKTLTTKSESVFETYKRDLKEFGTELRKESDLFRDVAIRAVNELPEAGTSALDSVLKRDERTYVEEVDDVEDFEKWKMGFVVGEKKEEIEKLVGENGVLAGIYEKLVLNGNVVDDGTFWFRYFYKVYRMEVQEEMRAKLVKRSLSSFDDEEDLSWDVDDDEEVKAVESEDVGNVDDNVVNVEEQKTGDENVLVVEKDEKVDVDVESSEVKDSSNVVEKTNEEEDLEWDEIEDLGENDDKKNLDLHSIAWENDEKKVNGLKQFDCCCRRVGLMLDFEDNDDVEHLKSGNR</sequence>
<dbReference type="InterPro" id="IPR035925">
    <property type="entry name" value="BSD_dom_sf"/>
</dbReference>
<name>A0A2U1MDC3_ARTAN</name>
<dbReference type="AlphaFoldDB" id="A0A2U1MDC3"/>
<evidence type="ECO:0000259" key="2">
    <source>
        <dbReference type="PROSITE" id="PS50858"/>
    </source>
</evidence>
<organism evidence="3 4">
    <name type="scientific">Artemisia annua</name>
    <name type="common">Sweet wormwood</name>
    <dbReference type="NCBI Taxonomy" id="35608"/>
    <lineage>
        <taxon>Eukaryota</taxon>
        <taxon>Viridiplantae</taxon>
        <taxon>Streptophyta</taxon>
        <taxon>Embryophyta</taxon>
        <taxon>Tracheophyta</taxon>
        <taxon>Spermatophyta</taxon>
        <taxon>Magnoliopsida</taxon>
        <taxon>eudicotyledons</taxon>
        <taxon>Gunneridae</taxon>
        <taxon>Pentapetalae</taxon>
        <taxon>asterids</taxon>
        <taxon>campanulids</taxon>
        <taxon>Asterales</taxon>
        <taxon>Asteraceae</taxon>
        <taxon>Asteroideae</taxon>
        <taxon>Anthemideae</taxon>
        <taxon>Artemisiinae</taxon>
        <taxon>Artemisia</taxon>
    </lineage>
</organism>
<gene>
    <name evidence="3" type="ORF">CTI12_AA393150</name>
</gene>
<evidence type="ECO:0000256" key="1">
    <source>
        <dbReference type="SAM" id="MobiDB-lite"/>
    </source>
</evidence>
<dbReference type="SMART" id="SM00751">
    <property type="entry name" value="BSD"/>
    <property type="match status" value="1"/>
</dbReference>
<dbReference type="InterPro" id="IPR005607">
    <property type="entry name" value="BSD_dom"/>
</dbReference>
<dbReference type="PANTHER" id="PTHR16019">
    <property type="entry name" value="SYNAPSE-ASSOCIATED PROTEIN"/>
    <property type="match status" value="1"/>
</dbReference>
<protein>
    <submittedName>
        <fullName evidence="3">BSD-like protein</fullName>
    </submittedName>
</protein>